<protein>
    <submittedName>
        <fullName evidence="1">Uncharacterized protein</fullName>
    </submittedName>
</protein>
<name>A0A1X7VRW8_AMPQE</name>
<dbReference type="OrthoDB" id="6131042at2759"/>
<sequence length="83" mass="10032">MLWPKHEDCNNSFKKLKKLHLKIKFTMSQSETTIIFLDIAIYKGKDFSETNQLNIKMHEKEINQYQYLYFNSYHALHIHKGLL</sequence>
<reference evidence="1" key="1">
    <citation type="submission" date="2017-05" db="UniProtKB">
        <authorList>
            <consortium name="EnsemblMetazoa"/>
        </authorList>
    </citation>
    <scope>IDENTIFICATION</scope>
</reference>
<dbReference type="EnsemblMetazoa" id="Aqu2.1.42857_001">
    <property type="protein sequence ID" value="Aqu2.1.42857_001"/>
    <property type="gene ID" value="Aqu2.1.42857"/>
</dbReference>
<evidence type="ECO:0000313" key="1">
    <source>
        <dbReference type="EnsemblMetazoa" id="Aqu2.1.42857_001"/>
    </source>
</evidence>
<accession>A0A1X7VRW8</accession>
<organism evidence="1">
    <name type="scientific">Amphimedon queenslandica</name>
    <name type="common">Sponge</name>
    <dbReference type="NCBI Taxonomy" id="400682"/>
    <lineage>
        <taxon>Eukaryota</taxon>
        <taxon>Metazoa</taxon>
        <taxon>Porifera</taxon>
        <taxon>Demospongiae</taxon>
        <taxon>Heteroscleromorpha</taxon>
        <taxon>Haplosclerida</taxon>
        <taxon>Niphatidae</taxon>
        <taxon>Amphimedon</taxon>
    </lineage>
</organism>
<dbReference type="InParanoid" id="A0A1X7VRW8"/>
<proteinExistence type="predicted"/>
<dbReference type="AlphaFoldDB" id="A0A1X7VRW8"/>